<keyword evidence="2" id="KW-1185">Reference proteome</keyword>
<evidence type="ECO:0000313" key="1">
    <source>
        <dbReference type="EMBL" id="KAL3508565.1"/>
    </source>
</evidence>
<name>A0ABD2YMD5_9GENT</name>
<accession>A0ABD2YMD5</accession>
<comment type="caution">
    <text evidence="1">The sequence shown here is derived from an EMBL/GenBank/DDBJ whole genome shotgun (WGS) entry which is preliminary data.</text>
</comment>
<dbReference type="AlphaFoldDB" id="A0ABD2YMD5"/>
<proteinExistence type="predicted"/>
<protein>
    <submittedName>
        <fullName evidence="1">Uncharacterized protein</fullName>
    </submittedName>
</protein>
<organism evidence="1 2">
    <name type="scientific">Cinchona calisaya</name>
    <dbReference type="NCBI Taxonomy" id="153742"/>
    <lineage>
        <taxon>Eukaryota</taxon>
        <taxon>Viridiplantae</taxon>
        <taxon>Streptophyta</taxon>
        <taxon>Embryophyta</taxon>
        <taxon>Tracheophyta</taxon>
        <taxon>Spermatophyta</taxon>
        <taxon>Magnoliopsida</taxon>
        <taxon>eudicotyledons</taxon>
        <taxon>Gunneridae</taxon>
        <taxon>Pentapetalae</taxon>
        <taxon>asterids</taxon>
        <taxon>lamiids</taxon>
        <taxon>Gentianales</taxon>
        <taxon>Rubiaceae</taxon>
        <taxon>Cinchonoideae</taxon>
        <taxon>Cinchoneae</taxon>
        <taxon>Cinchona</taxon>
    </lineage>
</organism>
<dbReference type="EMBL" id="JBJUIK010000012">
    <property type="protein sequence ID" value="KAL3508565.1"/>
    <property type="molecule type" value="Genomic_DNA"/>
</dbReference>
<gene>
    <name evidence="1" type="ORF">ACH5RR_027966</name>
</gene>
<evidence type="ECO:0000313" key="2">
    <source>
        <dbReference type="Proteomes" id="UP001630127"/>
    </source>
</evidence>
<reference evidence="1 2" key="1">
    <citation type="submission" date="2024-11" db="EMBL/GenBank/DDBJ databases">
        <title>A near-complete genome assembly of Cinchona calisaya.</title>
        <authorList>
            <person name="Lian D.C."/>
            <person name="Zhao X.W."/>
            <person name="Wei L."/>
        </authorList>
    </citation>
    <scope>NUCLEOTIDE SEQUENCE [LARGE SCALE GENOMIC DNA]</scope>
    <source>
        <tissue evidence="1">Nenye</tissue>
    </source>
</reference>
<sequence>MDHDAGDLFTAEVKPQMDQTLKEDGILLGQVLESSCVWLAALSSGHARSDVDVGKKILRMKDEPNSVPFSTKEENKQKWESVMTRLVTALFDWIEEAVVAIESEGTVHSQWQEKDISRMACSQRCYISDVLTPIIRSRWIEVSGGMPAVSVVPPLVVVSTAFSFVFPSECELFNQSVAESEIGESKILTLRKSKSTLCLLDCQHQDERLPQSKPRRRNLCLVLNAPFFPSKEVEPILNYLERMDRPNQPTRSSLVCLLSAVKPMVRIGRIGDLQLGIYTNNLKNNDWKHSIHHGVWSFSSHSPVTSLRLAVPHRLGDIESDRLHKLIHPEEDVNRLFTLQKGRKEIS</sequence>
<dbReference type="Proteomes" id="UP001630127">
    <property type="component" value="Unassembled WGS sequence"/>
</dbReference>